<comment type="caution">
    <text evidence="2">The sequence shown here is derived from an EMBL/GenBank/DDBJ whole genome shotgun (WGS) entry which is preliminary data.</text>
</comment>
<evidence type="ECO:0000313" key="3">
    <source>
        <dbReference type="Proteomes" id="UP000824469"/>
    </source>
</evidence>
<evidence type="ECO:0000256" key="1">
    <source>
        <dbReference type="SAM" id="MobiDB-lite"/>
    </source>
</evidence>
<accession>A0AA38LAU1</accession>
<reference evidence="2 3" key="1">
    <citation type="journal article" date="2021" name="Nat. Plants">
        <title>The Taxus genome provides insights into paclitaxel biosynthesis.</title>
        <authorList>
            <person name="Xiong X."/>
            <person name="Gou J."/>
            <person name="Liao Q."/>
            <person name="Li Y."/>
            <person name="Zhou Q."/>
            <person name="Bi G."/>
            <person name="Li C."/>
            <person name="Du R."/>
            <person name="Wang X."/>
            <person name="Sun T."/>
            <person name="Guo L."/>
            <person name="Liang H."/>
            <person name="Lu P."/>
            <person name="Wu Y."/>
            <person name="Zhang Z."/>
            <person name="Ro D.K."/>
            <person name="Shang Y."/>
            <person name="Huang S."/>
            <person name="Yan J."/>
        </authorList>
    </citation>
    <scope>NUCLEOTIDE SEQUENCE [LARGE SCALE GENOMIC DNA]</scope>
    <source>
        <strain evidence="2">Ta-2019</strain>
    </source>
</reference>
<evidence type="ECO:0000313" key="2">
    <source>
        <dbReference type="EMBL" id="KAH9313957.1"/>
    </source>
</evidence>
<name>A0AA38LAU1_TAXCH</name>
<dbReference type="EMBL" id="JAHRHJ020000005">
    <property type="protein sequence ID" value="KAH9313957.1"/>
    <property type="molecule type" value="Genomic_DNA"/>
</dbReference>
<feature type="non-terminal residue" evidence="2">
    <location>
        <position position="1"/>
    </location>
</feature>
<keyword evidence="3" id="KW-1185">Reference proteome</keyword>
<feature type="region of interest" description="Disordered" evidence="1">
    <location>
        <begin position="31"/>
        <end position="50"/>
    </location>
</feature>
<gene>
    <name evidence="2" type="ORF">KI387_022584</name>
</gene>
<feature type="non-terminal residue" evidence="2">
    <location>
        <position position="50"/>
    </location>
</feature>
<dbReference type="Proteomes" id="UP000824469">
    <property type="component" value="Unassembled WGS sequence"/>
</dbReference>
<protein>
    <submittedName>
        <fullName evidence="2">Uncharacterized protein</fullName>
    </submittedName>
</protein>
<proteinExistence type="predicted"/>
<sequence>VFSDFGISGSESIKAEAVVFRVSGDALHGPPPDGSDFRISGSESIKAVFQ</sequence>
<dbReference type="AlphaFoldDB" id="A0AA38LAU1"/>
<organism evidence="2 3">
    <name type="scientific">Taxus chinensis</name>
    <name type="common">Chinese yew</name>
    <name type="synonym">Taxus wallichiana var. chinensis</name>
    <dbReference type="NCBI Taxonomy" id="29808"/>
    <lineage>
        <taxon>Eukaryota</taxon>
        <taxon>Viridiplantae</taxon>
        <taxon>Streptophyta</taxon>
        <taxon>Embryophyta</taxon>
        <taxon>Tracheophyta</taxon>
        <taxon>Spermatophyta</taxon>
        <taxon>Pinopsida</taxon>
        <taxon>Pinidae</taxon>
        <taxon>Conifers II</taxon>
        <taxon>Cupressales</taxon>
        <taxon>Taxaceae</taxon>
        <taxon>Taxus</taxon>
    </lineage>
</organism>